<dbReference type="PANTHER" id="PTHR42887:SF2">
    <property type="entry name" value="OS12G0638800 PROTEIN"/>
    <property type="match status" value="1"/>
</dbReference>
<feature type="domain" description="RsdA/BaiN/AoA(So)-like insert" evidence="5">
    <location>
        <begin position="188"/>
        <end position="337"/>
    </location>
</feature>
<dbReference type="Pfam" id="PF03486">
    <property type="entry name" value="HI0933_like"/>
    <property type="match status" value="1"/>
</dbReference>
<dbReference type="Proteomes" id="UP000707352">
    <property type="component" value="Unassembled WGS sequence"/>
</dbReference>
<dbReference type="InterPro" id="IPR055178">
    <property type="entry name" value="RsdA/BaiN/AoA(So)-like_dom"/>
</dbReference>
<dbReference type="PANTHER" id="PTHR42887">
    <property type="entry name" value="OS12G0638800 PROTEIN"/>
    <property type="match status" value="1"/>
</dbReference>
<feature type="domain" description="RsdA/BaiN/AoA(So)-like Rossmann fold-like" evidence="4">
    <location>
        <begin position="5"/>
        <end position="390"/>
    </location>
</feature>
<dbReference type="InterPro" id="IPR057661">
    <property type="entry name" value="RsdA/BaiN/AoA(So)_Rossmann"/>
</dbReference>
<organism evidence="6 7">
    <name type="scientific">Microvirga terricola</name>
    <dbReference type="NCBI Taxonomy" id="2719797"/>
    <lineage>
        <taxon>Bacteria</taxon>
        <taxon>Pseudomonadati</taxon>
        <taxon>Pseudomonadota</taxon>
        <taxon>Alphaproteobacteria</taxon>
        <taxon>Hyphomicrobiales</taxon>
        <taxon>Methylobacteriaceae</taxon>
        <taxon>Microvirga</taxon>
    </lineage>
</organism>
<dbReference type="Gene3D" id="1.10.8.260">
    <property type="entry name" value="HI0933 insert domain-like"/>
    <property type="match status" value="1"/>
</dbReference>
<gene>
    <name evidence="6" type="ORF">HB375_08540</name>
</gene>
<dbReference type="Gene3D" id="2.40.30.10">
    <property type="entry name" value="Translation factors"/>
    <property type="match status" value="1"/>
</dbReference>
<evidence type="ECO:0000256" key="1">
    <source>
        <dbReference type="ARBA" id="ARBA00001974"/>
    </source>
</evidence>
<dbReference type="RefSeq" id="WP_167672580.1">
    <property type="nucleotide sequence ID" value="NZ_JAATJS010000003.1"/>
</dbReference>
<dbReference type="Pfam" id="PF22780">
    <property type="entry name" value="HI0933_like_1st"/>
    <property type="match status" value="1"/>
</dbReference>
<dbReference type="NCBIfam" id="TIGR00275">
    <property type="entry name" value="aminoacetone oxidase family FAD-binding enzyme"/>
    <property type="match status" value="1"/>
</dbReference>
<sequence length="392" mass="42068">MDQFDVVVVGAGAAGMMCAAEAGKRGRSVLVVDHAAAPGEKIRISGGGRCNFTNLNAAPQNYISGNPSFCISALRRYTQRDFIALIESYGIAYHEKTLGQLFCDGSSRQIVDLLLAEMKRHGVELSLRTAVERVEKTPDGFRLAFSNGAAECRSLVVAAGGKSIPKMGATGWGYDIAAQFGLSVTETRPALVPLTLEPTTLERLKPLAGVAVDAVASCGKARFPEAMLFTHRGLSGPAILQISSYWREGAEITLSMLPGTNVFEELRGARAQNGRQALQTALSAFLPKRLAQLIAETENATGNLADLSDKALRRIDEAVNQWRFKPAGSEGYRTAEVTLGGVDTRELDSRTMEAKSIPGLYFIGEVVDVTGWLGGYNFQWAWSSGWSAGQAV</sequence>
<comment type="caution">
    <text evidence="6">The sequence shown here is derived from an EMBL/GenBank/DDBJ whole genome shotgun (WGS) entry which is preliminary data.</text>
</comment>
<dbReference type="SUPFAM" id="SSF160996">
    <property type="entry name" value="HI0933 insert domain-like"/>
    <property type="match status" value="1"/>
</dbReference>
<protein>
    <submittedName>
        <fullName evidence="6">NAD(P)/FAD-dependent oxidoreductase</fullName>
    </submittedName>
</protein>
<name>A0ABX0V9Z9_9HYPH</name>
<proteinExistence type="predicted"/>
<evidence type="ECO:0000313" key="7">
    <source>
        <dbReference type="Proteomes" id="UP000707352"/>
    </source>
</evidence>
<evidence type="ECO:0000259" key="5">
    <source>
        <dbReference type="Pfam" id="PF22780"/>
    </source>
</evidence>
<dbReference type="InterPro" id="IPR004792">
    <property type="entry name" value="BaiN-like"/>
</dbReference>
<dbReference type="Gene3D" id="3.50.50.60">
    <property type="entry name" value="FAD/NAD(P)-binding domain"/>
    <property type="match status" value="1"/>
</dbReference>
<dbReference type="SUPFAM" id="SSF51905">
    <property type="entry name" value="FAD/NAD(P)-binding domain"/>
    <property type="match status" value="1"/>
</dbReference>
<dbReference type="EMBL" id="JAATJS010000003">
    <property type="protein sequence ID" value="NIX76660.1"/>
    <property type="molecule type" value="Genomic_DNA"/>
</dbReference>
<comment type="cofactor">
    <cofactor evidence="1">
        <name>FAD</name>
        <dbReference type="ChEBI" id="CHEBI:57692"/>
    </cofactor>
</comment>
<dbReference type="InterPro" id="IPR036188">
    <property type="entry name" value="FAD/NAD-bd_sf"/>
</dbReference>
<evidence type="ECO:0000259" key="4">
    <source>
        <dbReference type="Pfam" id="PF03486"/>
    </source>
</evidence>
<evidence type="ECO:0000256" key="3">
    <source>
        <dbReference type="ARBA" id="ARBA00022827"/>
    </source>
</evidence>
<keyword evidence="3" id="KW-0274">FAD</keyword>
<dbReference type="PRINTS" id="PR00411">
    <property type="entry name" value="PNDRDTASEI"/>
</dbReference>
<keyword evidence="7" id="KW-1185">Reference proteome</keyword>
<dbReference type="InterPro" id="IPR023166">
    <property type="entry name" value="BaiN-like_dom_sf"/>
</dbReference>
<evidence type="ECO:0000256" key="2">
    <source>
        <dbReference type="ARBA" id="ARBA00022630"/>
    </source>
</evidence>
<keyword evidence="2" id="KW-0285">Flavoprotein</keyword>
<accession>A0ABX0V9Z9</accession>
<evidence type="ECO:0000313" key="6">
    <source>
        <dbReference type="EMBL" id="NIX76660.1"/>
    </source>
</evidence>
<reference evidence="6 7" key="1">
    <citation type="submission" date="2020-03" db="EMBL/GenBank/DDBJ databases">
        <title>The genome sequence of Microvirga sp. c23x22.</title>
        <authorList>
            <person name="Zhang X."/>
        </authorList>
    </citation>
    <scope>NUCLEOTIDE SEQUENCE [LARGE SCALE GENOMIC DNA]</scope>
    <source>
        <strain evidence="7">c23x22</strain>
    </source>
</reference>
<dbReference type="PRINTS" id="PR00368">
    <property type="entry name" value="FADPNR"/>
</dbReference>